<dbReference type="GO" id="GO:0004595">
    <property type="term" value="F:pantetheine-phosphate adenylyltransferase activity"/>
    <property type="evidence" value="ECO:0007669"/>
    <property type="project" value="UniProtKB-UniRule"/>
</dbReference>
<keyword evidence="12" id="KW-1185">Reference proteome</keyword>
<dbReference type="SUPFAM" id="SSF52374">
    <property type="entry name" value="Nucleotidylyl transferase"/>
    <property type="match status" value="1"/>
</dbReference>
<feature type="binding site" evidence="9">
    <location>
        <position position="105"/>
    </location>
    <ligand>
        <name>ATP</name>
        <dbReference type="ChEBI" id="CHEBI:30616"/>
    </ligand>
</feature>
<dbReference type="InterPro" id="IPR014729">
    <property type="entry name" value="Rossmann-like_a/b/a_fold"/>
</dbReference>
<dbReference type="AlphaFoldDB" id="A0A7W3JBD0"/>
<comment type="subcellular location">
    <subcellularLocation>
        <location evidence="9">Cytoplasm</location>
    </subcellularLocation>
</comment>
<dbReference type="HAMAP" id="MF_00151">
    <property type="entry name" value="PPAT_bact"/>
    <property type="match status" value="1"/>
</dbReference>
<dbReference type="GO" id="GO:0015937">
    <property type="term" value="P:coenzyme A biosynthetic process"/>
    <property type="evidence" value="ECO:0007669"/>
    <property type="project" value="UniProtKB-UniRule"/>
</dbReference>
<dbReference type="NCBIfam" id="TIGR01510">
    <property type="entry name" value="coaD_prev_kdtB"/>
    <property type="match status" value="1"/>
</dbReference>
<dbReference type="EMBL" id="JACGWV010000002">
    <property type="protein sequence ID" value="MBA8809687.1"/>
    <property type="molecule type" value="Genomic_DNA"/>
</dbReference>
<comment type="similarity">
    <text evidence="9">Belongs to the bacterial CoaD family.</text>
</comment>
<dbReference type="InterPro" id="IPR004821">
    <property type="entry name" value="Cyt_trans-like"/>
</dbReference>
<organism evidence="11 12">
    <name type="scientific">Promicromonospora sukumoe</name>
    <dbReference type="NCBI Taxonomy" id="88382"/>
    <lineage>
        <taxon>Bacteria</taxon>
        <taxon>Bacillati</taxon>
        <taxon>Actinomycetota</taxon>
        <taxon>Actinomycetes</taxon>
        <taxon>Micrococcales</taxon>
        <taxon>Promicromonosporaceae</taxon>
        <taxon>Promicromonospora</taxon>
    </lineage>
</organism>
<feature type="domain" description="Cytidyltransferase-like" evidence="10">
    <location>
        <begin position="5"/>
        <end position="138"/>
    </location>
</feature>
<comment type="pathway">
    <text evidence="9">Cofactor biosynthesis; coenzyme A biosynthesis; CoA from (R)-pantothenate: step 4/5.</text>
</comment>
<evidence type="ECO:0000256" key="3">
    <source>
        <dbReference type="ARBA" id="ARBA00022695"/>
    </source>
</evidence>
<comment type="function">
    <text evidence="9">Reversibly transfers an adenylyl group from ATP to 4'-phosphopantetheine, yielding dephospho-CoA (dPCoA) and pyrophosphate.</text>
</comment>
<dbReference type="RefSeq" id="WP_182618935.1">
    <property type="nucleotide sequence ID" value="NZ_BAAATF010000008.1"/>
</dbReference>
<feature type="binding site" evidence="9">
    <location>
        <position position="9"/>
    </location>
    <ligand>
        <name>substrate</name>
    </ligand>
</feature>
<comment type="catalytic activity">
    <reaction evidence="8 9">
        <text>(R)-4'-phosphopantetheine + ATP + H(+) = 3'-dephospho-CoA + diphosphate</text>
        <dbReference type="Rhea" id="RHEA:19801"/>
        <dbReference type="ChEBI" id="CHEBI:15378"/>
        <dbReference type="ChEBI" id="CHEBI:30616"/>
        <dbReference type="ChEBI" id="CHEBI:33019"/>
        <dbReference type="ChEBI" id="CHEBI:57328"/>
        <dbReference type="ChEBI" id="CHEBI:61723"/>
        <dbReference type="EC" id="2.7.7.3"/>
    </reaction>
</comment>
<keyword evidence="4 9" id="KW-0547">Nucleotide-binding</keyword>
<dbReference type="UniPathway" id="UPA00241">
    <property type="reaction ID" value="UER00355"/>
</dbReference>
<evidence type="ECO:0000256" key="4">
    <source>
        <dbReference type="ARBA" id="ARBA00022741"/>
    </source>
</evidence>
<dbReference type="EC" id="2.7.7.3" evidence="9"/>
<accession>A0A7W3JBD0</accession>
<keyword evidence="5 9" id="KW-0067">ATP-binding</keyword>
<feature type="binding site" evidence="9">
    <location>
        <position position="94"/>
    </location>
    <ligand>
        <name>substrate</name>
    </ligand>
</feature>
<keyword evidence="2 9" id="KW-0808">Transferase</keyword>
<dbReference type="GO" id="GO:0005524">
    <property type="term" value="F:ATP binding"/>
    <property type="evidence" value="ECO:0007669"/>
    <property type="project" value="UniProtKB-KW"/>
</dbReference>
<evidence type="ECO:0000259" key="10">
    <source>
        <dbReference type="Pfam" id="PF01467"/>
    </source>
</evidence>
<name>A0A7W3JBD0_9MICO</name>
<evidence type="ECO:0000313" key="12">
    <source>
        <dbReference type="Proteomes" id="UP000540568"/>
    </source>
</evidence>
<feature type="binding site" evidence="9">
    <location>
        <position position="17"/>
    </location>
    <ligand>
        <name>ATP</name>
        <dbReference type="ChEBI" id="CHEBI:30616"/>
    </ligand>
</feature>
<dbReference type="Pfam" id="PF01467">
    <property type="entry name" value="CTP_transf_like"/>
    <property type="match status" value="1"/>
</dbReference>
<feature type="binding site" evidence="9">
    <location>
        <position position="41"/>
    </location>
    <ligand>
        <name>substrate</name>
    </ligand>
</feature>
<feature type="binding site" evidence="9">
    <location>
        <begin position="129"/>
        <end position="135"/>
    </location>
    <ligand>
        <name>ATP</name>
        <dbReference type="ChEBI" id="CHEBI:30616"/>
    </ligand>
</feature>
<comment type="subunit">
    <text evidence="9">Homohexamer.</text>
</comment>
<evidence type="ECO:0000256" key="7">
    <source>
        <dbReference type="ARBA" id="ARBA00022993"/>
    </source>
</evidence>
<keyword evidence="3 9" id="KW-0548">Nucleotidyltransferase</keyword>
<evidence type="ECO:0000313" key="11">
    <source>
        <dbReference type="EMBL" id="MBA8809687.1"/>
    </source>
</evidence>
<reference evidence="11 12" key="1">
    <citation type="submission" date="2020-07" db="EMBL/GenBank/DDBJ databases">
        <title>Sequencing the genomes of 1000 actinobacteria strains.</title>
        <authorList>
            <person name="Klenk H.-P."/>
        </authorList>
    </citation>
    <scope>NUCLEOTIDE SEQUENCE [LARGE SCALE GENOMIC DNA]</scope>
    <source>
        <strain evidence="11 12">DSM 44121</strain>
    </source>
</reference>
<dbReference type="PANTHER" id="PTHR21342:SF1">
    <property type="entry name" value="PHOSPHOPANTETHEINE ADENYLYLTRANSFERASE"/>
    <property type="match status" value="1"/>
</dbReference>
<evidence type="ECO:0000256" key="1">
    <source>
        <dbReference type="ARBA" id="ARBA00022490"/>
    </source>
</evidence>
<feature type="binding site" evidence="9">
    <location>
        <position position="80"/>
    </location>
    <ligand>
        <name>substrate</name>
    </ligand>
</feature>
<proteinExistence type="inferred from homology"/>
<evidence type="ECO:0000256" key="8">
    <source>
        <dbReference type="ARBA" id="ARBA00029346"/>
    </source>
</evidence>
<feature type="binding site" evidence="9">
    <location>
        <begin position="9"/>
        <end position="10"/>
    </location>
    <ligand>
        <name>ATP</name>
        <dbReference type="ChEBI" id="CHEBI:30616"/>
    </ligand>
</feature>
<keyword evidence="6 9" id="KW-0460">Magnesium</keyword>
<keyword evidence="7 9" id="KW-0173">Coenzyme A biosynthesis</keyword>
<gene>
    <name evidence="9" type="primary">coaD</name>
    <name evidence="11" type="ORF">FHX71_003663</name>
</gene>
<evidence type="ECO:0000256" key="6">
    <source>
        <dbReference type="ARBA" id="ARBA00022842"/>
    </source>
</evidence>
<dbReference type="PRINTS" id="PR01020">
    <property type="entry name" value="LPSBIOSNTHSS"/>
</dbReference>
<comment type="caution">
    <text evidence="11">The sequence shown here is derived from an EMBL/GenBank/DDBJ whole genome shotgun (WGS) entry which is preliminary data.</text>
</comment>
<feature type="binding site" evidence="9">
    <location>
        <begin position="95"/>
        <end position="97"/>
    </location>
    <ligand>
        <name>ATP</name>
        <dbReference type="ChEBI" id="CHEBI:30616"/>
    </ligand>
</feature>
<evidence type="ECO:0000256" key="2">
    <source>
        <dbReference type="ARBA" id="ARBA00022679"/>
    </source>
</evidence>
<dbReference type="PANTHER" id="PTHR21342">
    <property type="entry name" value="PHOSPHOPANTETHEINE ADENYLYLTRANSFERASE"/>
    <property type="match status" value="1"/>
</dbReference>
<protein>
    <recommendedName>
        <fullName evidence="9">Phosphopantetheine adenylyltransferase</fullName>
        <ecNumber evidence="9">2.7.7.3</ecNumber>
    </recommendedName>
    <alternativeName>
        <fullName evidence="9">Dephospho-CoA pyrophosphorylase</fullName>
    </alternativeName>
    <alternativeName>
        <fullName evidence="9">Pantetheine-phosphate adenylyltransferase</fullName>
        <shortName evidence="9">PPAT</shortName>
    </alternativeName>
</protein>
<sequence>MTTVVCPGSFDPITLGHLDVVRRATTMFDDVVVGVAKNPGKSGLLDLETRAGLVRAALASAAETEPGLARVSVAVVPGLLVDFCREIGAVAVVKGLRGGGDFDAEQPMALMNRHLSGVETIFLPGDQRYAHVASSLVKDIVRHGGQVDDLVPAGVTEALRAALGQPAAGS</sequence>
<keyword evidence="1 9" id="KW-0963">Cytoplasm</keyword>
<evidence type="ECO:0000256" key="9">
    <source>
        <dbReference type="HAMAP-Rule" id="MF_00151"/>
    </source>
</evidence>
<dbReference type="GO" id="GO:0005737">
    <property type="term" value="C:cytoplasm"/>
    <property type="evidence" value="ECO:0007669"/>
    <property type="project" value="UniProtKB-SubCell"/>
</dbReference>
<evidence type="ECO:0000256" key="5">
    <source>
        <dbReference type="ARBA" id="ARBA00022840"/>
    </source>
</evidence>
<dbReference type="Gene3D" id="3.40.50.620">
    <property type="entry name" value="HUPs"/>
    <property type="match status" value="1"/>
</dbReference>
<dbReference type="InterPro" id="IPR001980">
    <property type="entry name" value="PPAT"/>
</dbReference>
<feature type="site" description="Transition state stabilizer" evidence="9">
    <location>
        <position position="17"/>
    </location>
</feature>
<dbReference type="Proteomes" id="UP000540568">
    <property type="component" value="Unassembled WGS sequence"/>
</dbReference>
<dbReference type="CDD" id="cd02163">
    <property type="entry name" value="PPAT"/>
    <property type="match status" value="1"/>
</dbReference>
<comment type="cofactor">
    <cofactor evidence="9">
        <name>Mg(2+)</name>
        <dbReference type="ChEBI" id="CHEBI:18420"/>
    </cofactor>
</comment>
<dbReference type="NCBIfam" id="TIGR00125">
    <property type="entry name" value="cyt_tran_rel"/>
    <property type="match status" value="1"/>
</dbReference>